<dbReference type="Proteomes" id="UP001141806">
    <property type="component" value="Unassembled WGS sequence"/>
</dbReference>
<evidence type="ECO:0000256" key="5">
    <source>
        <dbReference type="RuleBase" id="RU004336"/>
    </source>
</evidence>
<gene>
    <name evidence="7" type="ORF">NE237_003997</name>
</gene>
<keyword evidence="6" id="KW-0732">Signal</keyword>
<evidence type="ECO:0000256" key="3">
    <source>
        <dbReference type="ARBA" id="ARBA00023295"/>
    </source>
</evidence>
<dbReference type="FunFam" id="3.20.20.80:FF:000010">
    <property type="entry name" value="glucan endo-1,3-beta-glucosidase, basic"/>
    <property type="match status" value="1"/>
</dbReference>
<comment type="similarity">
    <text evidence="1 4">Belongs to the glycosyl hydrolase 17 family.</text>
</comment>
<evidence type="ECO:0000256" key="1">
    <source>
        <dbReference type="ARBA" id="ARBA00008773"/>
    </source>
</evidence>
<keyword evidence="8" id="KW-1185">Reference proteome</keyword>
<dbReference type="Gene3D" id="3.20.20.80">
    <property type="entry name" value="Glycosidases"/>
    <property type="match status" value="1"/>
</dbReference>
<accession>A0A9Q0KHV3</accession>
<sequence length="367" mass="40808">MDALWLPTLSLLVGSLLMVCLNRTGAQVGVCYGMKGNNLPSPKAVVDLYKSQNITRMRLYNPNQAMLEALKDSNIEVMMDVPISALQKLARDNITAIYWINDNVMNYWPSVKFRYIAVGNEVSPNSSNAQFVLPAMQYIYKNIMISGLQDQIKVSTVISTQLLGTSYPPSEGAFRDDVRSFIDPIVLFLVQKESPLLANVYPYFSYSADQGIGDTNLAYALFTSQSVVVQDGNLEYQNLFDSMVDTLYSALGMVVEIVVSETGWPSAGGIGATTENAKIYNSNLIQHVNGGTPKRPGKTIETYVFSMFDENQKNNTESEQHWGLFLPNKQSKYPISFGSVPINSPPSQSNNMYCFDNYITIHLPTLL</sequence>
<feature type="signal peptide" evidence="6">
    <location>
        <begin position="1"/>
        <end position="26"/>
    </location>
</feature>
<keyword evidence="3 5" id="KW-0326">Glycosidase</keyword>
<evidence type="ECO:0000313" key="8">
    <source>
        <dbReference type="Proteomes" id="UP001141806"/>
    </source>
</evidence>
<reference evidence="7" key="1">
    <citation type="journal article" date="2023" name="Plant J.">
        <title>The genome of the king protea, Protea cynaroides.</title>
        <authorList>
            <person name="Chang J."/>
            <person name="Duong T.A."/>
            <person name="Schoeman C."/>
            <person name="Ma X."/>
            <person name="Roodt D."/>
            <person name="Barker N."/>
            <person name="Li Z."/>
            <person name="Van de Peer Y."/>
            <person name="Mizrachi E."/>
        </authorList>
    </citation>
    <scope>NUCLEOTIDE SEQUENCE</scope>
    <source>
        <tissue evidence="7">Young leaves</tissue>
    </source>
</reference>
<dbReference type="GO" id="GO:0005975">
    <property type="term" value="P:carbohydrate metabolic process"/>
    <property type="evidence" value="ECO:0007669"/>
    <property type="project" value="InterPro"/>
</dbReference>
<dbReference type="OrthoDB" id="941679at2759"/>
<feature type="chain" id="PRO_5040163577" description="Glucan endo-1,3-beta-D-glucosidase" evidence="6">
    <location>
        <begin position="27"/>
        <end position="367"/>
    </location>
</feature>
<dbReference type="SUPFAM" id="SSF51445">
    <property type="entry name" value="(Trans)glycosidases"/>
    <property type="match status" value="1"/>
</dbReference>
<comment type="caution">
    <text evidence="7">The sequence shown here is derived from an EMBL/GenBank/DDBJ whole genome shotgun (WGS) entry which is preliminary data.</text>
</comment>
<dbReference type="EMBL" id="JAMYWD010000005">
    <property type="protein sequence ID" value="KAJ4970898.1"/>
    <property type="molecule type" value="Genomic_DNA"/>
</dbReference>
<dbReference type="InterPro" id="IPR000490">
    <property type="entry name" value="Glyco_hydro_17"/>
</dbReference>
<name>A0A9Q0KHV3_9MAGN</name>
<dbReference type="AlphaFoldDB" id="A0A9Q0KHV3"/>
<dbReference type="InterPro" id="IPR044965">
    <property type="entry name" value="Glyco_hydro_17_plant"/>
</dbReference>
<organism evidence="7 8">
    <name type="scientific">Protea cynaroides</name>
    <dbReference type="NCBI Taxonomy" id="273540"/>
    <lineage>
        <taxon>Eukaryota</taxon>
        <taxon>Viridiplantae</taxon>
        <taxon>Streptophyta</taxon>
        <taxon>Embryophyta</taxon>
        <taxon>Tracheophyta</taxon>
        <taxon>Spermatophyta</taxon>
        <taxon>Magnoliopsida</taxon>
        <taxon>Proteales</taxon>
        <taxon>Proteaceae</taxon>
        <taxon>Protea</taxon>
    </lineage>
</organism>
<keyword evidence="2 5" id="KW-0378">Hydrolase</keyword>
<evidence type="ECO:0000256" key="4">
    <source>
        <dbReference type="RuleBase" id="RU004335"/>
    </source>
</evidence>
<dbReference type="PROSITE" id="PS00587">
    <property type="entry name" value="GLYCOSYL_HYDROL_F17"/>
    <property type="match status" value="1"/>
</dbReference>
<proteinExistence type="inferred from homology"/>
<evidence type="ECO:0000256" key="6">
    <source>
        <dbReference type="SAM" id="SignalP"/>
    </source>
</evidence>
<dbReference type="PANTHER" id="PTHR32227">
    <property type="entry name" value="GLUCAN ENDO-1,3-BETA-GLUCOSIDASE BG1-RELATED-RELATED"/>
    <property type="match status" value="1"/>
</dbReference>
<evidence type="ECO:0000313" key="7">
    <source>
        <dbReference type="EMBL" id="KAJ4970898.1"/>
    </source>
</evidence>
<dbReference type="GO" id="GO:0004553">
    <property type="term" value="F:hydrolase activity, hydrolyzing O-glycosyl compounds"/>
    <property type="evidence" value="ECO:0007669"/>
    <property type="project" value="InterPro"/>
</dbReference>
<dbReference type="InterPro" id="IPR017853">
    <property type="entry name" value="GH"/>
</dbReference>
<evidence type="ECO:0000256" key="2">
    <source>
        <dbReference type="ARBA" id="ARBA00022801"/>
    </source>
</evidence>
<dbReference type="Pfam" id="PF00332">
    <property type="entry name" value="Glyco_hydro_17"/>
    <property type="match status" value="1"/>
</dbReference>
<evidence type="ECO:0008006" key="9">
    <source>
        <dbReference type="Google" id="ProtNLM"/>
    </source>
</evidence>
<protein>
    <recommendedName>
        <fullName evidence="9">Glucan endo-1,3-beta-D-glucosidase</fullName>
    </recommendedName>
</protein>